<name>A0ACC2ITH7_9PLEO</name>
<proteinExistence type="predicted"/>
<keyword evidence="2" id="KW-1185">Reference proteome</keyword>
<dbReference type="Proteomes" id="UP001153331">
    <property type="component" value="Unassembled WGS sequence"/>
</dbReference>
<evidence type="ECO:0000313" key="2">
    <source>
        <dbReference type="Proteomes" id="UP001153331"/>
    </source>
</evidence>
<gene>
    <name evidence="1" type="ORF">OPT61_g523</name>
</gene>
<comment type="caution">
    <text evidence="1">The sequence shown here is derived from an EMBL/GenBank/DDBJ whole genome shotgun (WGS) entry which is preliminary data.</text>
</comment>
<protein>
    <submittedName>
        <fullName evidence="1">Uncharacterized protein</fullName>
    </submittedName>
</protein>
<organism evidence="1 2">
    <name type="scientific">Boeremia exigua</name>
    <dbReference type="NCBI Taxonomy" id="749465"/>
    <lineage>
        <taxon>Eukaryota</taxon>
        <taxon>Fungi</taxon>
        <taxon>Dikarya</taxon>
        <taxon>Ascomycota</taxon>
        <taxon>Pezizomycotina</taxon>
        <taxon>Dothideomycetes</taxon>
        <taxon>Pleosporomycetidae</taxon>
        <taxon>Pleosporales</taxon>
        <taxon>Pleosporineae</taxon>
        <taxon>Didymellaceae</taxon>
        <taxon>Boeremia</taxon>
    </lineage>
</organism>
<dbReference type="EMBL" id="JAPHNI010000017">
    <property type="protein sequence ID" value="KAJ8118515.1"/>
    <property type="molecule type" value="Genomic_DNA"/>
</dbReference>
<sequence>MLTFATFWRSTHQADVLHGQVANPHADVRRSTALIIIMASTISFGSDNAGFQAHTINGPVHASFHTSPARPETPPQPSIVIPFARDSHFVEQGTTLKDLQTRCTAPDSWTALVGLGGVGKSQLALEHAYRTHKRCPETWVLWVYASNAARFEQSFRKIADSVRIDGRQDPQANIFKLVHDWLRGCKRGWLLVLDNVDDARFLVDCPTATSETTSEPLREYIPHCRRGSVLVTTRNMEAALELVDDRDHIIAVEPMDKVNALALLEKKLEAPSNSSEVAELVAVLEYMPLAIVQAAAYISNHLPRYSVAKYLDEYRKSERKRTSLLTFDKGKLRRDWEAKNSIIVTWQMSFEYIRQTQRSAAELLSLMSFFDRQGIPVHLLRFRDEQEYTNDNSDQQGPTRGAADSDGEDEDDASQSGTSAESEDTFEDDVVTLRNFRFVSDETGGASFRMHALVQLATRTWLAANGELERRKQQFVSNLSAAFPTGSYENWAVCGPLFAHAKAAAEQRPEGELLLREWATLLYRAAWYTRDRGNTAEAEQLALKSLKARQRVLGREHEETWWGMLMLADAYFLGGRWGEAELLQQEVMEKRKARLGAKHSHTLISMASLALTYSRQGRWEDARKLQVDVLEMRKEKLGTNHLHTLISMSNLASTYSNQGRWQDAEKLEAEVLETSKATLGAEHPGTLVSMASLASNYRDQGRWEDAEKLQVQVLETSKTKLGADHPHTLVSIANLAALYSNQGRWEDAEKLQVELLETSKTKLGADHPDTLTNKGNIASTYSNQGRWQDAEKLMANLALAYSNQGLWEDAERLEVEVLEMRKTKLGAHHPDTLTSMNNLASTYYNQGQLQDAEKLFVEVLETSKTKLGAGHPSTLVRIANLAALYSNQGRWEDAEKLQVEMLETCKAKLGADHPHTLTSMANLSATYSKQGWLEAAEKLDVEVLEMRKAKLGADHPDTLTSMENLAFTYYKQGRWRDAEKLDGKPFGRSEVKRVTAQPIAVDTIAQSGQVQWSPPDQDHAGWPHGSQFCVGRDTRARGCYGGKCRHNEPS</sequence>
<accession>A0ACC2ITH7</accession>
<evidence type="ECO:0000313" key="1">
    <source>
        <dbReference type="EMBL" id="KAJ8118515.1"/>
    </source>
</evidence>
<reference evidence="1" key="1">
    <citation type="submission" date="2022-11" db="EMBL/GenBank/DDBJ databases">
        <title>Genome Sequence of Boeremia exigua.</title>
        <authorList>
            <person name="Buettner E."/>
        </authorList>
    </citation>
    <scope>NUCLEOTIDE SEQUENCE</scope>
    <source>
        <strain evidence="1">CU02</strain>
    </source>
</reference>